<dbReference type="EMBL" id="QJKJ01001352">
    <property type="protein sequence ID" value="RDY08024.1"/>
    <property type="molecule type" value="Genomic_DNA"/>
</dbReference>
<organism evidence="3 4">
    <name type="scientific">Mucuna pruriens</name>
    <name type="common">Velvet bean</name>
    <name type="synonym">Dolichos pruriens</name>
    <dbReference type="NCBI Taxonomy" id="157652"/>
    <lineage>
        <taxon>Eukaryota</taxon>
        <taxon>Viridiplantae</taxon>
        <taxon>Streptophyta</taxon>
        <taxon>Embryophyta</taxon>
        <taxon>Tracheophyta</taxon>
        <taxon>Spermatophyta</taxon>
        <taxon>Magnoliopsida</taxon>
        <taxon>eudicotyledons</taxon>
        <taxon>Gunneridae</taxon>
        <taxon>Pentapetalae</taxon>
        <taxon>rosids</taxon>
        <taxon>fabids</taxon>
        <taxon>Fabales</taxon>
        <taxon>Fabaceae</taxon>
        <taxon>Papilionoideae</taxon>
        <taxon>50 kb inversion clade</taxon>
        <taxon>NPAAA clade</taxon>
        <taxon>indigoferoid/millettioid clade</taxon>
        <taxon>Phaseoleae</taxon>
        <taxon>Mucuna</taxon>
    </lineage>
</organism>
<evidence type="ECO:0000259" key="2">
    <source>
        <dbReference type="Pfam" id="PF04195"/>
    </source>
</evidence>
<evidence type="ECO:0000313" key="4">
    <source>
        <dbReference type="Proteomes" id="UP000257109"/>
    </source>
</evidence>
<keyword evidence="4" id="KW-1185">Reference proteome</keyword>
<feature type="region of interest" description="Disordered" evidence="1">
    <location>
        <begin position="352"/>
        <end position="372"/>
    </location>
</feature>
<dbReference type="AlphaFoldDB" id="A0A371HZB3"/>
<evidence type="ECO:0000256" key="1">
    <source>
        <dbReference type="SAM" id="MobiDB-lite"/>
    </source>
</evidence>
<feature type="domain" description="Transposase (putative) gypsy type" evidence="2">
    <location>
        <begin position="118"/>
        <end position="175"/>
    </location>
</feature>
<dbReference type="Proteomes" id="UP000257109">
    <property type="component" value="Unassembled WGS sequence"/>
</dbReference>
<protein>
    <recommendedName>
        <fullName evidence="2">Transposase (putative) gypsy type domain-containing protein</fullName>
    </recommendedName>
</protein>
<dbReference type="Pfam" id="PF04195">
    <property type="entry name" value="Transposase_28"/>
    <property type="match status" value="1"/>
</dbReference>
<name>A0A371HZB3_MUCPR</name>
<accession>A0A371HZB3</accession>
<reference evidence="3" key="1">
    <citation type="submission" date="2018-05" db="EMBL/GenBank/DDBJ databases">
        <title>Draft genome of Mucuna pruriens seed.</title>
        <authorList>
            <person name="Nnadi N.E."/>
            <person name="Vos R."/>
            <person name="Hasami M.H."/>
            <person name="Devisetty U.K."/>
            <person name="Aguiy J.C."/>
        </authorList>
    </citation>
    <scope>NUCLEOTIDE SEQUENCE [LARGE SCALE GENOMIC DNA]</scope>
    <source>
        <strain evidence="3">JCA_2017</strain>
    </source>
</reference>
<dbReference type="InterPro" id="IPR007321">
    <property type="entry name" value="Transposase_28"/>
</dbReference>
<sequence>MSGTSKSSSSFSSLSSSSDSGSIVATPVVMAKGVTSGSSSSMGLGEEHFEWVHEDVLSYHSDMADFEVESLSQQEEWVHGPHPPQFALTHYSPSERVCHIPRKEESDFIYLYETIILDLGVSFPLDHFTAEVLRTIGITPSQLNPNGWVALQAFKIVCQALMVTPFASVFLNHYTILVGKKVGWVSLAPLPNNTLGEASFCSDRQSLPLYWKLPMRDQVTPKSQLSSKEKAVFQLLDELPRTGVLKKKGLDMDALIRRAKGILSTEHVSTQKESNAVEVVSVSSSTEKESVIFVAEKESAHPVAEKESIVPIVEKESTIPVAEKLVLNSPELVAAPIMTEKSSASLMVDEGPVQTGEGPMPEASNKRKANTTTAEEVLGKKGKGAMFLSISQGQPKGKVVVTSSPKLPLGGLPCYTAPSGTNSLWGPEANIHSMLQP</sequence>
<evidence type="ECO:0000313" key="3">
    <source>
        <dbReference type="EMBL" id="RDY08024.1"/>
    </source>
</evidence>
<comment type="caution">
    <text evidence="3">The sequence shown here is derived from an EMBL/GenBank/DDBJ whole genome shotgun (WGS) entry which is preliminary data.</text>
</comment>
<proteinExistence type="predicted"/>
<feature type="region of interest" description="Disordered" evidence="1">
    <location>
        <begin position="1"/>
        <end position="21"/>
    </location>
</feature>
<dbReference type="PANTHER" id="PTHR31099:SF28">
    <property type="entry name" value="F5J5.12"/>
    <property type="match status" value="1"/>
</dbReference>
<dbReference type="OrthoDB" id="1750920at2759"/>
<feature type="non-terminal residue" evidence="3">
    <location>
        <position position="1"/>
    </location>
</feature>
<dbReference type="PANTHER" id="PTHR31099">
    <property type="entry name" value="OS06G0165300 PROTEIN"/>
    <property type="match status" value="1"/>
</dbReference>
<gene>
    <name evidence="3" type="ORF">CR513_07795</name>
</gene>